<accession>A0A4S2L5N6</accession>
<protein>
    <recommendedName>
        <fullName evidence="7">Caspase family p20 domain-containing protein</fullName>
    </recommendedName>
</protein>
<evidence type="ECO:0000259" key="3">
    <source>
        <dbReference type="PROSITE" id="PS50207"/>
    </source>
</evidence>
<dbReference type="PRINTS" id="PR00376">
    <property type="entry name" value="IL1BCENZYME"/>
</dbReference>
<evidence type="ECO:0000256" key="2">
    <source>
        <dbReference type="RuleBase" id="RU003971"/>
    </source>
</evidence>
<proteinExistence type="inferred from homology"/>
<comment type="similarity">
    <text evidence="1 2">Belongs to the peptidase C14A family.</text>
</comment>
<evidence type="ECO:0008006" key="7">
    <source>
        <dbReference type="Google" id="ProtNLM"/>
    </source>
</evidence>
<dbReference type="PROSITE" id="PS50207">
    <property type="entry name" value="CASPASE_P10"/>
    <property type="match status" value="1"/>
</dbReference>
<dbReference type="InterPro" id="IPR001309">
    <property type="entry name" value="Pept_C14_p20"/>
</dbReference>
<dbReference type="AlphaFoldDB" id="A0A4S2L5N6"/>
<reference evidence="5 6" key="1">
    <citation type="journal article" date="2019" name="Philos. Trans. R. Soc. Lond., B, Biol. Sci.">
        <title>Ant behaviour and brain gene expression of defending hosts depend on the ecological success of the intruding social parasite.</title>
        <authorList>
            <person name="Kaur R."/>
            <person name="Stoldt M."/>
            <person name="Jongepier E."/>
            <person name="Feldmeyer B."/>
            <person name="Menzel F."/>
            <person name="Bornberg-Bauer E."/>
            <person name="Foitzik S."/>
        </authorList>
    </citation>
    <scope>NUCLEOTIDE SEQUENCE [LARGE SCALE GENOMIC DNA]</scope>
    <source>
        <tissue evidence="5">Whole body</tissue>
    </source>
</reference>
<feature type="non-terminal residue" evidence="5">
    <location>
        <position position="1"/>
    </location>
</feature>
<dbReference type="GO" id="GO:0005737">
    <property type="term" value="C:cytoplasm"/>
    <property type="evidence" value="ECO:0007669"/>
    <property type="project" value="TreeGrafter"/>
</dbReference>
<name>A0A4S2L5N6_9HYME</name>
<dbReference type="Proteomes" id="UP000310200">
    <property type="component" value="Unassembled WGS sequence"/>
</dbReference>
<dbReference type="InterPro" id="IPR015917">
    <property type="entry name" value="Pept_C14A"/>
</dbReference>
<dbReference type="EMBL" id="QBLH01000076">
    <property type="protein sequence ID" value="TGZ58000.1"/>
    <property type="molecule type" value="Genomic_DNA"/>
</dbReference>
<evidence type="ECO:0000259" key="4">
    <source>
        <dbReference type="PROSITE" id="PS50208"/>
    </source>
</evidence>
<dbReference type="PANTHER" id="PTHR10454:SF245">
    <property type="entry name" value="CASPASE-RELATED"/>
    <property type="match status" value="1"/>
</dbReference>
<feature type="domain" description="Caspase family p20" evidence="4">
    <location>
        <begin position="1"/>
        <end position="123"/>
    </location>
</feature>
<dbReference type="SMART" id="SM00115">
    <property type="entry name" value="CASc"/>
    <property type="match status" value="1"/>
</dbReference>
<gene>
    <name evidence="5" type="ORF">DBV15_12161</name>
</gene>
<sequence>AIALIFNHSNYDNILGLLPRSGTDKDCEDLKKTLEKLGFEVRPFDNFTHKKINQELQRAAEIDHTDSDCILITILTHDSEGRLWAYDTSYEANCIWYHFTAEKCQSLAGKPKLFIIQACQRNKSDPGCDVDIEMDGLDTISAPTLRIPIHVDFLIVFASTPGFASHRNNTDYVLQVFSGTRHCGSSKAIENIEMYRIESNRARRLSIEGPSLKNFRCCHTCNYLSSKGLTVTVRLIRLNRSTAWCDDVQRLLQVQRDLHN</sequence>
<dbReference type="InterPro" id="IPR029030">
    <property type="entry name" value="Caspase-like_dom_sf"/>
</dbReference>
<dbReference type="InterPro" id="IPR002398">
    <property type="entry name" value="Pept_C14"/>
</dbReference>
<evidence type="ECO:0000313" key="6">
    <source>
        <dbReference type="Proteomes" id="UP000310200"/>
    </source>
</evidence>
<keyword evidence="6" id="KW-1185">Reference proteome</keyword>
<evidence type="ECO:0000256" key="1">
    <source>
        <dbReference type="ARBA" id="ARBA00010134"/>
    </source>
</evidence>
<dbReference type="InterPro" id="IPR002138">
    <property type="entry name" value="Pept_C14_p10"/>
</dbReference>
<dbReference type="GO" id="GO:0004197">
    <property type="term" value="F:cysteine-type endopeptidase activity"/>
    <property type="evidence" value="ECO:0007669"/>
    <property type="project" value="InterPro"/>
</dbReference>
<comment type="caution">
    <text evidence="5">The sequence shown here is derived from an EMBL/GenBank/DDBJ whole genome shotgun (WGS) entry which is preliminary data.</text>
</comment>
<dbReference type="Gene3D" id="3.40.50.1460">
    <property type="match status" value="1"/>
</dbReference>
<dbReference type="GO" id="GO:0006915">
    <property type="term" value="P:apoptotic process"/>
    <property type="evidence" value="ECO:0007669"/>
    <property type="project" value="TreeGrafter"/>
</dbReference>
<evidence type="ECO:0000313" key="5">
    <source>
        <dbReference type="EMBL" id="TGZ58000.1"/>
    </source>
</evidence>
<organism evidence="5 6">
    <name type="scientific">Temnothorax longispinosus</name>
    <dbReference type="NCBI Taxonomy" id="300112"/>
    <lineage>
        <taxon>Eukaryota</taxon>
        <taxon>Metazoa</taxon>
        <taxon>Ecdysozoa</taxon>
        <taxon>Arthropoda</taxon>
        <taxon>Hexapoda</taxon>
        <taxon>Insecta</taxon>
        <taxon>Pterygota</taxon>
        <taxon>Neoptera</taxon>
        <taxon>Endopterygota</taxon>
        <taxon>Hymenoptera</taxon>
        <taxon>Apocrita</taxon>
        <taxon>Aculeata</taxon>
        <taxon>Formicoidea</taxon>
        <taxon>Formicidae</taxon>
        <taxon>Myrmicinae</taxon>
        <taxon>Temnothorax</taxon>
    </lineage>
</organism>
<dbReference type="GO" id="GO:0043525">
    <property type="term" value="P:positive regulation of neuron apoptotic process"/>
    <property type="evidence" value="ECO:0007669"/>
    <property type="project" value="TreeGrafter"/>
</dbReference>
<dbReference type="InterPro" id="IPR011600">
    <property type="entry name" value="Pept_C14_caspase"/>
</dbReference>
<dbReference type="PANTHER" id="PTHR10454">
    <property type="entry name" value="CASPASE"/>
    <property type="match status" value="1"/>
</dbReference>
<dbReference type="Pfam" id="PF00656">
    <property type="entry name" value="Peptidase_C14"/>
    <property type="match status" value="1"/>
</dbReference>
<dbReference type="PROSITE" id="PS50208">
    <property type="entry name" value="CASPASE_P20"/>
    <property type="match status" value="1"/>
</dbReference>
<dbReference type="GO" id="GO:0006508">
    <property type="term" value="P:proteolysis"/>
    <property type="evidence" value="ECO:0007669"/>
    <property type="project" value="InterPro"/>
</dbReference>
<dbReference type="SUPFAM" id="SSF52129">
    <property type="entry name" value="Caspase-like"/>
    <property type="match status" value="1"/>
</dbReference>
<dbReference type="STRING" id="300112.A0A4S2L5N6"/>
<feature type="domain" description="Caspase family p10" evidence="3">
    <location>
        <begin position="143"/>
        <end position="170"/>
    </location>
</feature>